<proteinExistence type="predicted"/>
<keyword evidence="3" id="KW-0804">Transcription</keyword>
<dbReference type="InterPro" id="IPR018060">
    <property type="entry name" value="HTH_AraC"/>
</dbReference>
<dbReference type="InterPro" id="IPR009057">
    <property type="entry name" value="Homeodomain-like_sf"/>
</dbReference>
<accession>A0A6S6XQW2</accession>
<dbReference type="RefSeq" id="WP_145771695.1">
    <property type="nucleotide sequence ID" value="NZ_LR778301.1"/>
</dbReference>
<dbReference type="GO" id="GO:0003700">
    <property type="term" value="F:DNA-binding transcription factor activity"/>
    <property type="evidence" value="ECO:0007669"/>
    <property type="project" value="InterPro"/>
</dbReference>
<evidence type="ECO:0000313" key="4">
    <source>
        <dbReference type="EMBL" id="CAB1368376.1"/>
    </source>
</evidence>
<dbReference type="InterPro" id="IPR020449">
    <property type="entry name" value="Tscrpt_reg_AraC-type_HTH"/>
</dbReference>
<dbReference type="GO" id="GO:0005829">
    <property type="term" value="C:cytosol"/>
    <property type="evidence" value="ECO:0007669"/>
    <property type="project" value="TreeGrafter"/>
</dbReference>
<dbReference type="EMBL" id="LR778301">
    <property type="protein sequence ID" value="CAB1368376.1"/>
    <property type="molecule type" value="Genomic_DNA"/>
</dbReference>
<evidence type="ECO:0000313" key="5">
    <source>
        <dbReference type="Proteomes" id="UP000515733"/>
    </source>
</evidence>
<gene>
    <name evidence="4" type="ORF">DENOEST_1211</name>
</gene>
<organism evidence="4 5">
    <name type="scientific">Denitratisoma oestradiolicum</name>
    <dbReference type="NCBI Taxonomy" id="311182"/>
    <lineage>
        <taxon>Bacteria</taxon>
        <taxon>Pseudomonadati</taxon>
        <taxon>Pseudomonadota</taxon>
        <taxon>Betaproteobacteria</taxon>
        <taxon>Nitrosomonadales</taxon>
        <taxon>Sterolibacteriaceae</taxon>
        <taxon>Denitratisoma</taxon>
    </lineage>
</organism>
<dbReference type="OrthoDB" id="9178898at2"/>
<protein>
    <submittedName>
        <fullName evidence="4">Uncharacterized protein</fullName>
    </submittedName>
</protein>
<dbReference type="InterPro" id="IPR032687">
    <property type="entry name" value="AraC-type_N"/>
</dbReference>
<evidence type="ECO:0000256" key="1">
    <source>
        <dbReference type="ARBA" id="ARBA00023015"/>
    </source>
</evidence>
<name>A0A6S6XQW2_9PROT</name>
<keyword evidence="2" id="KW-0238">DNA-binding</keyword>
<dbReference type="PROSITE" id="PS01124">
    <property type="entry name" value="HTH_ARAC_FAMILY_2"/>
    <property type="match status" value="1"/>
</dbReference>
<reference evidence="4 5" key="1">
    <citation type="submission" date="2020-03" db="EMBL/GenBank/DDBJ databases">
        <authorList>
            <consortium name="Genoscope - CEA"/>
            <person name="William W."/>
        </authorList>
    </citation>
    <scope>NUCLEOTIDE SEQUENCE [LARGE SCALE GENOMIC DNA]</scope>
    <source>
        <strain evidence="5">DSM 16959</strain>
    </source>
</reference>
<dbReference type="GO" id="GO:0000976">
    <property type="term" value="F:transcription cis-regulatory region binding"/>
    <property type="evidence" value="ECO:0007669"/>
    <property type="project" value="TreeGrafter"/>
</dbReference>
<dbReference type="Pfam" id="PF12625">
    <property type="entry name" value="Arabinose_bd"/>
    <property type="match status" value="1"/>
</dbReference>
<dbReference type="Gene3D" id="1.10.10.60">
    <property type="entry name" value="Homeodomain-like"/>
    <property type="match status" value="1"/>
</dbReference>
<dbReference type="SMART" id="SM00342">
    <property type="entry name" value="HTH_ARAC"/>
    <property type="match status" value="1"/>
</dbReference>
<evidence type="ECO:0000256" key="2">
    <source>
        <dbReference type="ARBA" id="ARBA00023125"/>
    </source>
</evidence>
<dbReference type="PANTHER" id="PTHR47894:SF1">
    <property type="entry name" value="HTH-TYPE TRANSCRIPTIONAL REGULATOR VQSM"/>
    <property type="match status" value="1"/>
</dbReference>
<dbReference type="Pfam" id="PF12833">
    <property type="entry name" value="HTH_18"/>
    <property type="match status" value="1"/>
</dbReference>
<keyword evidence="5" id="KW-1185">Reference proteome</keyword>
<sequence>MTAPSTRKSLQAVPADFAVTLLRDIAAIGENPVQILSRLRLPFSLDDLQTGQIPAVSERQFILIYRECITVLSIHANRERNLPPMSKDEVDMLCYCVINCETLEQVIQRAARFCAMLGGRAAELSLEVAGDQAVFHMDTLRLPHSTSGLLADLTGLSFYHRLFNWLIGETIPIAGYGVTYENRGNKETLLRLFHHPILYNQPGNHFRFPEKYLSKPVVRSYQRLVELLNVFPFDLMRDPAANGQFAEAIEHLISTQLARGEAIPTLTQFASFFNISSATFRRRLSEENVSLGEIKERCRRDLALELLAPEFRLKVADVAIRLGFSDSRAFRRAFRLWTGQSPDDYRNLRSEHPG</sequence>
<dbReference type="PANTHER" id="PTHR47894">
    <property type="entry name" value="HTH-TYPE TRANSCRIPTIONAL REGULATOR GADX"/>
    <property type="match status" value="1"/>
</dbReference>
<dbReference type="PRINTS" id="PR00032">
    <property type="entry name" value="HTHARAC"/>
</dbReference>
<evidence type="ECO:0000256" key="3">
    <source>
        <dbReference type="ARBA" id="ARBA00023163"/>
    </source>
</evidence>
<dbReference type="KEGG" id="doe:DENOEST_1211"/>
<keyword evidence="1" id="KW-0805">Transcription regulation</keyword>
<dbReference type="SUPFAM" id="SSF46689">
    <property type="entry name" value="Homeodomain-like"/>
    <property type="match status" value="1"/>
</dbReference>
<dbReference type="AlphaFoldDB" id="A0A6S6XQW2"/>
<dbReference type="Proteomes" id="UP000515733">
    <property type="component" value="Chromosome"/>
</dbReference>